<evidence type="ECO:0000313" key="3">
    <source>
        <dbReference type="Proteomes" id="UP000732378"/>
    </source>
</evidence>
<keyword evidence="3" id="KW-1185">Reference proteome</keyword>
<reference evidence="2 3" key="1">
    <citation type="submission" date="2021-01" db="EMBL/GenBank/DDBJ databases">
        <title>Sequencing the genomes of 1000 actinobacteria strains.</title>
        <authorList>
            <person name="Klenk H.-P."/>
        </authorList>
    </citation>
    <scope>NUCLEOTIDE SEQUENCE [LARGE SCALE GENOMIC DNA]</scope>
    <source>
        <strain evidence="2 3">DSM 18239</strain>
    </source>
</reference>
<evidence type="ECO:0000256" key="1">
    <source>
        <dbReference type="ARBA" id="ARBA00023115"/>
    </source>
</evidence>
<evidence type="ECO:0000313" key="2">
    <source>
        <dbReference type="EMBL" id="MBM7506533.1"/>
    </source>
</evidence>
<organism evidence="2 3">
    <name type="scientific">Nocardioides salarius</name>
    <dbReference type="NCBI Taxonomy" id="374513"/>
    <lineage>
        <taxon>Bacteria</taxon>
        <taxon>Bacillati</taxon>
        <taxon>Actinomycetota</taxon>
        <taxon>Actinomycetes</taxon>
        <taxon>Propionibacteriales</taxon>
        <taxon>Nocardioidaceae</taxon>
        <taxon>Nocardioides</taxon>
    </lineage>
</organism>
<gene>
    <name evidence="2" type="ORF">JOE61_000347</name>
</gene>
<dbReference type="RefSeq" id="WP_204797121.1">
    <property type="nucleotide sequence ID" value="NZ_JACDTV010000008.1"/>
</dbReference>
<dbReference type="EMBL" id="JAFBBZ010000001">
    <property type="protein sequence ID" value="MBM7506533.1"/>
    <property type="molecule type" value="Genomic_DNA"/>
</dbReference>
<proteinExistence type="predicted"/>
<dbReference type="PANTHER" id="PTHR43317">
    <property type="entry name" value="THERMOSPERMINE SYNTHASE ACAULIS5"/>
    <property type="match status" value="1"/>
</dbReference>
<protein>
    <submittedName>
        <fullName evidence="2">Spermidine synthase</fullName>
    </submittedName>
</protein>
<dbReference type="PANTHER" id="PTHR43317:SF3">
    <property type="entry name" value="BLR2883 PROTEIN"/>
    <property type="match status" value="1"/>
</dbReference>
<dbReference type="Proteomes" id="UP000732378">
    <property type="component" value="Unassembled WGS sequence"/>
</dbReference>
<dbReference type="Gene3D" id="3.40.50.150">
    <property type="entry name" value="Vaccinia Virus protein VP39"/>
    <property type="match status" value="1"/>
</dbReference>
<dbReference type="SUPFAM" id="SSF53335">
    <property type="entry name" value="S-adenosyl-L-methionine-dependent methyltransferases"/>
    <property type="match status" value="1"/>
</dbReference>
<keyword evidence="1" id="KW-0620">Polyamine biosynthesis</keyword>
<comment type="caution">
    <text evidence="2">The sequence shown here is derived from an EMBL/GenBank/DDBJ whole genome shotgun (WGS) entry which is preliminary data.</text>
</comment>
<accession>A0ABS2M5S7</accession>
<sequence length="243" mass="26095">MALHMEELGWEDTPIGVISLRRRLEPAVGHDVYEVKIDDEFLMSSLFTVVETELAHLGLAAAGGEVLQVLVGGLGLGYTLRAALEDERVAQVQVVEAVSAVIDWHRRDLLPDTAGLAADPRCDLQHGDFFAQVAEGATPRAAYDVVLLDIDHSPQHVLHPSHAAFYEPAGLRRMAGLIAPGGIFALWSDDPPDPVFEGALREVYVDVATHVVTFANPVAGGESASTVYVARRPAGPAEAVRTH</sequence>
<name>A0ABS2M5S7_9ACTN</name>
<dbReference type="InterPro" id="IPR029063">
    <property type="entry name" value="SAM-dependent_MTases_sf"/>
</dbReference>
<dbReference type="Pfam" id="PF01564">
    <property type="entry name" value="Spermine_synth"/>
    <property type="match status" value="1"/>
</dbReference>